<gene>
    <name evidence="2" type="ORF">FHS29_006910</name>
</gene>
<name>A0A841CW95_9PSEU</name>
<keyword evidence="3" id="KW-1185">Reference proteome</keyword>
<evidence type="ECO:0000256" key="1">
    <source>
        <dbReference type="SAM" id="MobiDB-lite"/>
    </source>
</evidence>
<dbReference type="AlphaFoldDB" id="A0A841CW95"/>
<feature type="compositionally biased region" description="Polar residues" evidence="1">
    <location>
        <begin position="24"/>
        <end position="34"/>
    </location>
</feature>
<comment type="caution">
    <text evidence="2">The sequence shown here is derived from an EMBL/GenBank/DDBJ whole genome shotgun (WGS) entry which is preliminary data.</text>
</comment>
<dbReference type="EMBL" id="JACHJN010000015">
    <property type="protein sequence ID" value="MBB5960287.1"/>
    <property type="molecule type" value="Genomic_DNA"/>
</dbReference>
<sequence length="65" mass="6530">MSADRVASVALLADPACGLGDHTPGTSSPLSVQQRPVPDAVRAPGLPHTGKVTSQDILAVTAKLS</sequence>
<evidence type="ECO:0000313" key="3">
    <source>
        <dbReference type="Proteomes" id="UP000547510"/>
    </source>
</evidence>
<dbReference type="Proteomes" id="UP000547510">
    <property type="component" value="Unassembled WGS sequence"/>
</dbReference>
<organism evidence="2 3">
    <name type="scientific">Saccharothrix tamanrassetensis</name>
    <dbReference type="NCBI Taxonomy" id="1051531"/>
    <lineage>
        <taxon>Bacteria</taxon>
        <taxon>Bacillati</taxon>
        <taxon>Actinomycetota</taxon>
        <taxon>Actinomycetes</taxon>
        <taxon>Pseudonocardiales</taxon>
        <taxon>Pseudonocardiaceae</taxon>
        <taxon>Saccharothrix</taxon>
    </lineage>
</organism>
<proteinExistence type="predicted"/>
<reference evidence="2 3" key="1">
    <citation type="submission" date="2020-08" db="EMBL/GenBank/DDBJ databases">
        <title>Genomic Encyclopedia of Type Strains, Phase III (KMG-III): the genomes of soil and plant-associated and newly described type strains.</title>
        <authorList>
            <person name="Whitman W."/>
        </authorList>
    </citation>
    <scope>NUCLEOTIDE SEQUENCE [LARGE SCALE GENOMIC DNA]</scope>
    <source>
        <strain evidence="2 3">CECT 8640</strain>
    </source>
</reference>
<protein>
    <submittedName>
        <fullName evidence="2">Uncharacterized protein</fullName>
    </submittedName>
</protein>
<evidence type="ECO:0000313" key="2">
    <source>
        <dbReference type="EMBL" id="MBB5960287.1"/>
    </source>
</evidence>
<feature type="region of interest" description="Disordered" evidence="1">
    <location>
        <begin position="15"/>
        <end position="35"/>
    </location>
</feature>
<accession>A0A841CW95</accession>